<organism evidence="1 2">
    <name type="scientific">Romanomermis culicivorax</name>
    <name type="common">Nematode worm</name>
    <dbReference type="NCBI Taxonomy" id="13658"/>
    <lineage>
        <taxon>Eukaryota</taxon>
        <taxon>Metazoa</taxon>
        <taxon>Ecdysozoa</taxon>
        <taxon>Nematoda</taxon>
        <taxon>Enoplea</taxon>
        <taxon>Dorylaimia</taxon>
        <taxon>Mermithida</taxon>
        <taxon>Mermithoidea</taxon>
        <taxon>Mermithidae</taxon>
        <taxon>Romanomermis</taxon>
    </lineage>
</organism>
<dbReference type="WBParaSite" id="nRc.2.0.1.t34972-RA">
    <property type="protein sequence ID" value="nRc.2.0.1.t34972-RA"/>
    <property type="gene ID" value="nRc.2.0.1.g34972"/>
</dbReference>
<sequence length="105" mass="12099">MCSKLGTCSKSEFYHDLPGFVFKTTNSNLQPNQTKRKFPFRSLTLCQLHFGSFRFIRKSKLFLLGVKGFVEKALFPSHKMLKSYLLAIYNVLKSLSLGVSNWLEN</sequence>
<evidence type="ECO:0000313" key="1">
    <source>
        <dbReference type="Proteomes" id="UP000887565"/>
    </source>
</evidence>
<dbReference type="Proteomes" id="UP000887565">
    <property type="component" value="Unplaced"/>
</dbReference>
<reference evidence="2" key="1">
    <citation type="submission" date="2022-11" db="UniProtKB">
        <authorList>
            <consortium name="WormBaseParasite"/>
        </authorList>
    </citation>
    <scope>IDENTIFICATION</scope>
</reference>
<dbReference type="AlphaFoldDB" id="A0A915K8B3"/>
<proteinExistence type="predicted"/>
<accession>A0A915K8B3</accession>
<keyword evidence="1" id="KW-1185">Reference proteome</keyword>
<evidence type="ECO:0000313" key="2">
    <source>
        <dbReference type="WBParaSite" id="nRc.2.0.1.t34972-RA"/>
    </source>
</evidence>
<protein>
    <submittedName>
        <fullName evidence="2">Uncharacterized protein</fullName>
    </submittedName>
</protein>
<name>A0A915K8B3_ROMCU</name>